<evidence type="ECO:0000313" key="2">
    <source>
        <dbReference type="Proteomes" id="UP000006794"/>
    </source>
</evidence>
<sequence length="144" mass="16362">MKSNIARDQKCCPDNVWKRRNFRHIGHERAAFMGVFDVQPIMAVRESNHHDHRGTREQEIDLADYSDTFPAGTSVALTFRGTRQSYTVDLERNGERFHIEGAGPTATLTGVYGDADPSLERVPGWIRRVLIDRTPANEVSFYNA</sequence>
<reference evidence="2" key="1">
    <citation type="journal article" date="2012" name="Stand. Genomic Sci.">
        <title>Complete genome sequence of Halopiger xanaduensis type strain (SH-6(T)).</title>
        <authorList>
            <person name="Anderson I."/>
            <person name="Tindall B.J."/>
            <person name="Rohde M."/>
            <person name="Lucas S."/>
            <person name="Han J."/>
            <person name="Lapidus A."/>
            <person name="Cheng J.F."/>
            <person name="Goodwin L."/>
            <person name="Pitluck S."/>
            <person name="Peters L."/>
            <person name="Pati A."/>
            <person name="Mikhailova N."/>
            <person name="Pagani I."/>
            <person name="Teshima H."/>
            <person name="Han C."/>
            <person name="Tapia R."/>
            <person name="Land M."/>
            <person name="Woyke T."/>
            <person name="Klenk H.P."/>
            <person name="Kyrpides N."/>
            <person name="Ivanova N."/>
        </authorList>
    </citation>
    <scope>NUCLEOTIDE SEQUENCE [LARGE SCALE GENOMIC DNA]</scope>
    <source>
        <strain evidence="2">DSM 18323 / JCM 14033 / SH-6</strain>
        <plasmid evidence="2">Plasmid pHALXA03</plasmid>
    </source>
</reference>
<dbReference type="Proteomes" id="UP000006794">
    <property type="component" value="Plasmid pHALXA03"/>
</dbReference>
<evidence type="ECO:0000313" key="1">
    <source>
        <dbReference type="EMBL" id="AEH39458.1"/>
    </source>
</evidence>
<gene>
    <name evidence="1" type="ordered locus">Halxa_0218</name>
</gene>
<dbReference type="HOGENOM" id="CLU_1792101_0_0_2"/>
<dbReference type="EMBL" id="CP002842">
    <property type="protein sequence ID" value="AEH39458.1"/>
    <property type="molecule type" value="Genomic_DNA"/>
</dbReference>
<keyword evidence="1" id="KW-0614">Plasmid</keyword>
<protein>
    <submittedName>
        <fullName evidence="1">Uncharacterized protein</fullName>
    </submittedName>
</protein>
<keyword evidence="2" id="KW-1185">Reference proteome</keyword>
<proteinExistence type="predicted"/>
<accession>F8DEM1</accession>
<name>F8DEM1_HALXS</name>
<geneLocation type="plasmid" evidence="1 2">
    <name>pHALXA03</name>
</geneLocation>
<dbReference type="KEGG" id="hxa:Halxa_0218"/>
<organism evidence="1 2">
    <name type="scientific">Halopiger xanaduensis (strain DSM 18323 / JCM 14033 / SH-6)</name>
    <dbReference type="NCBI Taxonomy" id="797210"/>
    <lineage>
        <taxon>Archaea</taxon>
        <taxon>Methanobacteriati</taxon>
        <taxon>Methanobacteriota</taxon>
        <taxon>Stenosarchaea group</taxon>
        <taxon>Halobacteria</taxon>
        <taxon>Halobacteriales</taxon>
        <taxon>Natrialbaceae</taxon>
        <taxon>Halopiger</taxon>
    </lineage>
</organism>
<dbReference type="AlphaFoldDB" id="F8DEM1"/>